<evidence type="ECO:0000259" key="2">
    <source>
        <dbReference type="PROSITE" id="PS50937"/>
    </source>
</evidence>
<evidence type="ECO:0000256" key="1">
    <source>
        <dbReference type="ARBA" id="ARBA00023125"/>
    </source>
</evidence>
<dbReference type="InterPro" id="IPR000551">
    <property type="entry name" value="MerR-type_HTH_dom"/>
</dbReference>
<keyword evidence="1" id="KW-0238">DNA-binding</keyword>
<dbReference type="CDD" id="cd04773">
    <property type="entry name" value="HTH_TioE_rpt2"/>
    <property type="match status" value="1"/>
</dbReference>
<dbReference type="SMART" id="SM00422">
    <property type="entry name" value="HTH_MERR"/>
    <property type="match status" value="2"/>
</dbReference>
<dbReference type="Gene3D" id="1.10.1660.10">
    <property type="match status" value="2"/>
</dbReference>
<evidence type="ECO:0000313" key="4">
    <source>
        <dbReference type="Proteomes" id="UP001500711"/>
    </source>
</evidence>
<sequence length="262" mass="28844">MWLNRNIEGFVETFARFFLFKASKVSTVRPTDLAREHGISTQAVRNYEQSGFIPPAARTPSGYRVYTEIHAAALRTFITLIPAFGHAVAGQIMSSVHAGALDDVLLTIDRGHEQLLRDRETLNSVSRAVHDLTDFEPVLEPRSIGELARRLGVTAATLRAWEEAGILVPDRDPAGYRVFRAEDVRDAELAHLLRRGGYPLARIALVVEQVRTAGGTDTLATALVDWQRRLNARGLAMLAASAQLDGYLSKLRPGVHDVGRLG</sequence>
<feature type="domain" description="HTH merR-type" evidence="2">
    <location>
        <begin position="143"/>
        <end position="209"/>
    </location>
</feature>
<dbReference type="EMBL" id="BAABBE010000005">
    <property type="protein sequence ID" value="GAA3635366.1"/>
    <property type="molecule type" value="Genomic_DNA"/>
</dbReference>
<reference evidence="4" key="1">
    <citation type="journal article" date="2019" name="Int. J. Syst. Evol. Microbiol.">
        <title>The Global Catalogue of Microorganisms (GCM) 10K type strain sequencing project: providing services to taxonomists for standard genome sequencing and annotation.</title>
        <authorList>
            <consortium name="The Broad Institute Genomics Platform"/>
            <consortium name="The Broad Institute Genome Sequencing Center for Infectious Disease"/>
            <person name="Wu L."/>
            <person name="Ma J."/>
        </authorList>
    </citation>
    <scope>NUCLEOTIDE SEQUENCE [LARGE SCALE GENOMIC DNA]</scope>
    <source>
        <strain evidence="4">JCM 17494</strain>
    </source>
</reference>
<proteinExistence type="predicted"/>
<keyword evidence="4" id="KW-1185">Reference proteome</keyword>
<dbReference type="PROSITE" id="PS00552">
    <property type="entry name" value="HTH_MERR_1"/>
    <property type="match status" value="1"/>
</dbReference>
<dbReference type="Pfam" id="PF00376">
    <property type="entry name" value="MerR"/>
    <property type="match status" value="1"/>
</dbReference>
<dbReference type="PANTHER" id="PTHR30204:SF93">
    <property type="entry name" value="HTH MERR-TYPE DOMAIN-CONTAINING PROTEIN"/>
    <property type="match status" value="1"/>
</dbReference>
<dbReference type="SUPFAM" id="SSF46955">
    <property type="entry name" value="Putative DNA-binding domain"/>
    <property type="match status" value="2"/>
</dbReference>
<name>A0ABP7ALB3_9PSEU</name>
<dbReference type="PANTHER" id="PTHR30204">
    <property type="entry name" value="REDOX-CYCLING DRUG-SENSING TRANSCRIPTIONAL ACTIVATOR SOXR"/>
    <property type="match status" value="1"/>
</dbReference>
<dbReference type="Pfam" id="PF13411">
    <property type="entry name" value="MerR_1"/>
    <property type="match status" value="1"/>
</dbReference>
<feature type="domain" description="HTH merR-type" evidence="2">
    <location>
        <begin position="33"/>
        <end position="68"/>
    </location>
</feature>
<dbReference type="PROSITE" id="PS50937">
    <property type="entry name" value="HTH_MERR_2"/>
    <property type="match status" value="2"/>
</dbReference>
<dbReference type="Proteomes" id="UP001500711">
    <property type="component" value="Unassembled WGS sequence"/>
</dbReference>
<dbReference type="InterPro" id="IPR009061">
    <property type="entry name" value="DNA-bd_dom_put_sf"/>
</dbReference>
<gene>
    <name evidence="3" type="ORF">GCM10022267_22460</name>
</gene>
<evidence type="ECO:0000313" key="3">
    <source>
        <dbReference type="EMBL" id="GAA3635366.1"/>
    </source>
</evidence>
<dbReference type="InterPro" id="IPR047057">
    <property type="entry name" value="MerR_fam"/>
</dbReference>
<organism evidence="3 4">
    <name type="scientific">Lentzea roselyniae</name>
    <dbReference type="NCBI Taxonomy" id="531940"/>
    <lineage>
        <taxon>Bacteria</taxon>
        <taxon>Bacillati</taxon>
        <taxon>Actinomycetota</taxon>
        <taxon>Actinomycetes</taxon>
        <taxon>Pseudonocardiales</taxon>
        <taxon>Pseudonocardiaceae</taxon>
        <taxon>Lentzea</taxon>
    </lineage>
</organism>
<comment type="caution">
    <text evidence="3">The sequence shown here is derived from an EMBL/GenBank/DDBJ whole genome shotgun (WGS) entry which is preliminary data.</text>
</comment>
<protein>
    <submittedName>
        <fullName evidence="3">TioE family transcriptional regulator</fullName>
    </submittedName>
</protein>
<accession>A0ABP7ALB3</accession>